<dbReference type="InterPro" id="IPR005545">
    <property type="entry name" value="YCII"/>
</dbReference>
<accession>A0A5P9Q5R5</accession>
<feature type="domain" description="YCII-related" evidence="2">
    <location>
        <begin position="1"/>
        <end position="109"/>
    </location>
</feature>
<name>A0A5P9Q5R5_9MICO</name>
<sequence length="136" mass="14936">MKYVVLIHSNPDPWGHPTIDFTPEGQAIPAERRAVMDRDFDALLAELNESGEFVVAEALAAPSSSTVYRWDGEKHVTTDGPFAETKEQLAGFFLIDCETRERAEAVAARFAGPGDVVELRPSMYVNEGPRAADDLV</sequence>
<organism evidence="3 4">
    <name type="scientific">Luteimicrobium xylanilyticum</name>
    <dbReference type="NCBI Taxonomy" id="1133546"/>
    <lineage>
        <taxon>Bacteria</taxon>
        <taxon>Bacillati</taxon>
        <taxon>Actinomycetota</taxon>
        <taxon>Actinomycetes</taxon>
        <taxon>Micrococcales</taxon>
        <taxon>Luteimicrobium</taxon>
    </lineage>
</organism>
<dbReference type="SUPFAM" id="SSF54909">
    <property type="entry name" value="Dimeric alpha+beta barrel"/>
    <property type="match status" value="1"/>
</dbReference>
<dbReference type="AlphaFoldDB" id="A0A5P9Q5R5"/>
<evidence type="ECO:0000259" key="2">
    <source>
        <dbReference type="Pfam" id="PF03795"/>
    </source>
</evidence>
<keyword evidence="4" id="KW-1185">Reference proteome</keyword>
<dbReference type="Pfam" id="PF03795">
    <property type="entry name" value="YCII"/>
    <property type="match status" value="1"/>
</dbReference>
<dbReference type="KEGG" id="lxl:KDY119_00208"/>
<gene>
    <name evidence="3" type="ORF">KDY119_00208</name>
</gene>
<evidence type="ECO:0000313" key="4">
    <source>
        <dbReference type="Proteomes" id="UP000326702"/>
    </source>
</evidence>
<dbReference type="InterPro" id="IPR011008">
    <property type="entry name" value="Dimeric_a/b-barrel"/>
</dbReference>
<proteinExistence type="inferred from homology"/>
<dbReference type="PANTHER" id="PTHR35174:SF3">
    <property type="entry name" value="BLL7171 PROTEIN"/>
    <property type="match status" value="1"/>
</dbReference>
<dbReference type="EMBL" id="CP045529">
    <property type="protein sequence ID" value="QFU96721.1"/>
    <property type="molecule type" value="Genomic_DNA"/>
</dbReference>
<dbReference type="OrthoDB" id="668782at2"/>
<protein>
    <recommendedName>
        <fullName evidence="2">YCII-related domain-containing protein</fullName>
    </recommendedName>
</protein>
<dbReference type="Proteomes" id="UP000326702">
    <property type="component" value="Chromosome"/>
</dbReference>
<dbReference type="Gene3D" id="3.30.70.1060">
    <property type="entry name" value="Dimeric alpha+beta barrel"/>
    <property type="match status" value="1"/>
</dbReference>
<reference evidence="3 4" key="1">
    <citation type="submission" date="2019-10" db="EMBL/GenBank/DDBJ databases">
        <title>Genome sequence of Luteimicrobium xylanilyticum HY-24.</title>
        <authorList>
            <person name="Kim D.Y."/>
            <person name="Park H.-Y."/>
        </authorList>
    </citation>
    <scope>NUCLEOTIDE SEQUENCE [LARGE SCALE GENOMIC DNA]</scope>
    <source>
        <strain evidence="3 4">HY-24</strain>
    </source>
</reference>
<comment type="similarity">
    <text evidence="1">Belongs to the YciI family.</text>
</comment>
<dbReference type="RefSeq" id="WP_051136878.1">
    <property type="nucleotide sequence ID" value="NZ_BAABIH010000013.1"/>
</dbReference>
<evidence type="ECO:0000313" key="3">
    <source>
        <dbReference type="EMBL" id="QFU96721.1"/>
    </source>
</evidence>
<dbReference type="PANTHER" id="PTHR35174">
    <property type="entry name" value="BLL7171 PROTEIN-RELATED"/>
    <property type="match status" value="1"/>
</dbReference>
<evidence type="ECO:0000256" key="1">
    <source>
        <dbReference type="ARBA" id="ARBA00007689"/>
    </source>
</evidence>